<keyword evidence="6" id="KW-0067">ATP-binding</keyword>
<dbReference type="GO" id="GO:0005524">
    <property type="term" value="F:ATP binding"/>
    <property type="evidence" value="ECO:0007669"/>
    <property type="project" value="UniProtKB-KW"/>
</dbReference>
<gene>
    <name evidence="12" type="ORF">AMJ39_05725</name>
</gene>
<dbReference type="PROSITE" id="PS51987">
    <property type="entry name" value="GS_CATALYTIC"/>
    <property type="match status" value="1"/>
</dbReference>
<dbReference type="GO" id="GO:0046872">
    <property type="term" value="F:metal ion binding"/>
    <property type="evidence" value="ECO:0007669"/>
    <property type="project" value="UniProtKB-KW"/>
</dbReference>
<reference evidence="12 13" key="1">
    <citation type="journal article" date="2015" name="Microbiome">
        <title>Genomic resolution of linkages in carbon, nitrogen, and sulfur cycling among widespread estuary sediment bacteria.</title>
        <authorList>
            <person name="Baker B.J."/>
            <person name="Lazar C.S."/>
            <person name="Teske A.P."/>
            <person name="Dick G.J."/>
        </authorList>
    </citation>
    <scope>NUCLEOTIDE SEQUENCE [LARGE SCALE GENOMIC DNA]</scope>
    <source>
        <strain evidence="12">DG_24</strain>
    </source>
</reference>
<organism evidence="12 13">
    <name type="scientific">candidate division TA06 bacterium DG_24</name>
    <dbReference type="NCBI Taxonomy" id="1703770"/>
    <lineage>
        <taxon>Bacteria</taxon>
        <taxon>Bacteria division TA06</taxon>
    </lineage>
</organism>
<evidence type="ECO:0000259" key="11">
    <source>
        <dbReference type="PROSITE" id="PS51987"/>
    </source>
</evidence>
<keyword evidence="5" id="KW-0547">Nucleotide-binding</keyword>
<name>A0A0S7WSJ1_UNCT6</name>
<dbReference type="Gene3D" id="3.10.20.70">
    <property type="entry name" value="Glutamine synthetase, N-terminal domain"/>
    <property type="match status" value="1"/>
</dbReference>
<evidence type="ECO:0000256" key="8">
    <source>
        <dbReference type="PROSITE-ProRule" id="PRU01330"/>
    </source>
</evidence>
<sequence length="447" mass="51237">MVEPKKKGPEFVLKNVRDRKVRLIRLWFTDILGFLKSFTITADELEMALEEGVGFDGSSIEGFARIDESDMIAKPDPATFQSLPWSNDIEGGEVRMFCDILHPGGDPFEGDPRWVLKRALERAAQLGYTFYVGPELEFFYFKNQKGMPEPIDEGGYFDLVPQDVADQMRRETVLTLEAMGIGVEYAHHEVAPSQQEVDLRFTDALTMADNAMTYRMIVREVATRHGIHATFMPKPLFGENGSGMHTHQSLFVGERNAFFDPDDKYHLSSIARQYIAGLLRHAREFTLVTNQWVNSYKRLVPGFEAPIYLTWALRNRSDLIRVPAYKPGKERSTRVEYRAPDAACNPYLAFAVMLAAGLEGVINEYEPVEPTEENVYLMGERERAERGISTLPEDLHEAISVAEKSELVRKTLGEHVFEKFLANKRIEWQNYRSRVHSYEIERYMSIL</sequence>
<comment type="cofactor">
    <cofactor evidence="1">
        <name>Mg(2+)</name>
        <dbReference type="ChEBI" id="CHEBI:18420"/>
    </cofactor>
</comment>
<dbReference type="InterPro" id="IPR008146">
    <property type="entry name" value="Gln_synth_cat_dom"/>
</dbReference>
<evidence type="ECO:0000259" key="10">
    <source>
        <dbReference type="PROSITE" id="PS51986"/>
    </source>
</evidence>
<dbReference type="GO" id="GO:0004356">
    <property type="term" value="F:glutamine synthetase activity"/>
    <property type="evidence" value="ECO:0007669"/>
    <property type="project" value="InterPro"/>
</dbReference>
<keyword evidence="7" id="KW-0460">Magnesium</keyword>
<evidence type="ECO:0000256" key="6">
    <source>
        <dbReference type="ARBA" id="ARBA00022840"/>
    </source>
</evidence>
<dbReference type="InterPro" id="IPR027303">
    <property type="entry name" value="Gln_synth_gly_rich_site"/>
</dbReference>
<evidence type="ECO:0000313" key="12">
    <source>
        <dbReference type="EMBL" id="KPJ53138.1"/>
    </source>
</evidence>
<protein>
    <submittedName>
        <fullName evidence="12">Glutamine synthetase</fullName>
    </submittedName>
</protein>
<evidence type="ECO:0000256" key="7">
    <source>
        <dbReference type="ARBA" id="ARBA00022842"/>
    </source>
</evidence>
<dbReference type="InterPro" id="IPR036651">
    <property type="entry name" value="Gln_synt_N_sf"/>
</dbReference>
<dbReference type="STRING" id="1703770.AMJ39_05725"/>
<dbReference type="AlphaFoldDB" id="A0A0S7WSJ1"/>
<feature type="domain" description="GS beta-grasp" evidence="10">
    <location>
        <begin position="19"/>
        <end position="105"/>
    </location>
</feature>
<dbReference type="Pfam" id="PF03951">
    <property type="entry name" value="Gln-synt_N"/>
    <property type="match status" value="1"/>
</dbReference>
<dbReference type="PANTHER" id="PTHR43785:SF12">
    <property type="entry name" value="TYPE-1 GLUTAMINE SYNTHETASE 2"/>
    <property type="match status" value="1"/>
</dbReference>
<evidence type="ECO:0000256" key="2">
    <source>
        <dbReference type="ARBA" id="ARBA00009897"/>
    </source>
</evidence>
<evidence type="ECO:0000256" key="4">
    <source>
        <dbReference type="ARBA" id="ARBA00022723"/>
    </source>
</evidence>
<evidence type="ECO:0000256" key="9">
    <source>
        <dbReference type="RuleBase" id="RU000384"/>
    </source>
</evidence>
<dbReference type="EMBL" id="LIZS01000029">
    <property type="protein sequence ID" value="KPJ53138.1"/>
    <property type="molecule type" value="Genomic_DNA"/>
</dbReference>
<dbReference type="Gene3D" id="3.30.590.10">
    <property type="entry name" value="Glutamine synthetase/guanido kinase, catalytic domain"/>
    <property type="match status" value="1"/>
</dbReference>
<dbReference type="GO" id="GO:0006542">
    <property type="term" value="P:glutamine biosynthetic process"/>
    <property type="evidence" value="ECO:0007669"/>
    <property type="project" value="InterPro"/>
</dbReference>
<dbReference type="InterPro" id="IPR008147">
    <property type="entry name" value="Gln_synt_N"/>
</dbReference>
<evidence type="ECO:0000256" key="1">
    <source>
        <dbReference type="ARBA" id="ARBA00001946"/>
    </source>
</evidence>
<dbReference type="SUPFAM" id="SSF55931">
    <property type="entry name" value="Glutamine synthetase/guanido kinase"/>
    <property type="match status" value="1"/>
</dbReference>
<dbReference type="PROSITE" id="PS00181">
    <property type="entry name" value="GLNA_ATP"/>
    <property type="match status" value="1"/>
</dbReference>
<dbReference type="PATRIC" id="fig|1703770.3.peg.750"/>
<dbReference type="SMART" id="SM01230">
    <property type="entry name" value="Gln-synt_C"/>
    <property type="match status" value="1"/>
</dbReference>
<keyword evidence="3" id="KW-0436">Ligase</keyword>
<dbReference type="PANTHER" id="PTHR43785">
    <property type="entry name" value="GAMMA-GLUTAMYLPUTRESCINE SYNTHETASE"/>
    <property type="match status" value="1"/>
</dbReference>
<dbReference type="FunFam" id="3.30.590.10:FF:000003">
    <property type="entry name" value="Glutamine synthetase 2"/>
    <property type="match status" value="1"/>
</dbReference>
<feature type="domain" description="GS catalytic" evidence="11">
    <location>
        <begin position="112"/>
        <end position="447"/>
    </location>
</feature>
<dbReference type="SUPFAM" id="SSF54368">
    <property type="entry name" value="Glutamine synthetase, N-terminal domain"/>
    <property type="match status" value="1"/>
</dbReference>
<proteinExistence type="inferred from homology"/>
<evidence type="ECO:0000256" key="5">
    <source>
        <dbReference type="ARBA" id="ARBA00022741"/>
    </source>
</evidence>
<evidence type="ECO:0000313" key="13">
    <source>
        <dbReference type="Proteomes" id="UP000052008"/>
    </source>
</evidence>
<dbReference type="PROSITE" id="PS51986">
    <property type="entry name" value="GS_BETA_GRASP"/>
    <property type="match status" value="1"/>
</dbReference>
<dbReference type="Pfam" id="PF00120">
    <property type="entry name" value="Gln-synt_C"/>
    <property type="match status" value="1"/>
</dbReference>
<accession>A0A0S7WSJ1</accession>
<keyword evidence="4" id="KW-0479">Metal-binding</keyword>
<evidence type="ECO:0000256" key="3">
    <source>
        <dbReference type="ARBA" id="ARBA00022598"/>
    </source>
</evidence>
<comment type="caution">
    <text evidence="12">The sequence shown here is derived from an EMBL/GenBank/DDBJ whole genome shotgun (WGS) entry which is preliminary data.</text>
</comment>
<dbReference type="InterPro" id="IPR014746">
    <property type="entry name" value="Gln_synth/guanido_kin_cat_dom"/>
</dbReference>
<comment type="similarity">
    <text evidence="2 8 9">Belongs to the glutamine synthetase family.</text>
</comment>
<dbReference type="Proteomes" id="UP000052008">
    <property type="component" value="Unassembled WGS sequence"/>
</dbReference>